<evidence type="ECO:0000256" key="2">
    <source>
        <dbReference type="ARBA" id="ARBA00022630"/>
    </source>
</evidence>
<accession>A0A366H856</accession>
<feature type="domain" description="FAD dependent oxidoreductase" evidence="5">
    <location>
        <begin position="5"/>
        <end position="353"/>
    </location>
</feature>
<keyword evidence="4" id="KW-0560">Oxidoreductase</keyword>
<dbReference type="GO" id="GO:0050660">
    <property type="term" value="F:flavin adenine dinucleotide binding"/>
    <property type="evidence" value="ECO:0007669"/>
    <property type="project" value="InterPro"/>
</dbReference>
<dbReference type="NCBIfam" id="NF008425">
    <property type="entry name" value="PRK11259.1"/>
    <property type="match status" value="1"/>
</dbReference>
<dbReference type="Gene3D" id="3.50.50.60">
    <property type="entry name" value="FAD/NAD(P)-binding domain"/>
    <property type="match status" value="1"/>
</dbReference>
<sequence length="375" mass="41712">MKSYDVIVAGVGAMGSATLYHLAKQGLRVAGIDPHPPGHAFGSSHGETRIIRKAYFLDGNYLPLLERSYELWRELEAESGKELMKICGLLCIGESESEFIAKLEEASWEAGLALDCITAAEARELHPAMQVPEDLVIYHDRDGGYLSPENCVSTHAERACAHGAALFAGEPLLEWSADGDGVRVRTANRTLTASKLILTTGAWAMPEFAKLGIPLRVRRKVMFWHRISEPERFRSTPVWIWARQDHAFYGFPTLDGATMKSAEDSGGEYLEHPDARDFSIRRDDDEALTPFLHTAFPALVHEVDRAKTCLYTDAEDRNFIVAFHPEHPQVLLASCCSGHGFKLSSAMGEVLARTVQNGMLPPEATFFGMRYWRSM</sequence>
<dbReference type="RefSeq" id="WP_147263644.1">
    <property type="nucleotide sequence ID" value="NZ_QNRR01000013.1"/>
</dbReference>
<dbReference type="GO" id="GO:0008115">
    <property type="term" value="F:sarcosine oxidase activity"/>
    <property type="evidence" value="ECO:0007669"/>
    <property type="project" value="TreeGrafter"/>
</dbReference>
<dbReference type="Proteomes" id="UP000253426">
    <property type="component" value="Unassembled WGS sequence"/>
</dbReference>
<keyword evidence="2" id="KW-0285">Flavoprotein</keyword>
<evidence type="ECO:0000259" key="5">
    <source>
        <dbReference type="Pfam" id="PF01266"/>
    </source>
</evidence>
<keyword evidence="7" id="KW-1185">Reference proteome</keyword>
<dbReference type="PANTHER" id="PTHR10961">
    <property type="entry name" value="PEROXISOMAL SARCOSINE OXIDASE"/>
    <property type="match status" value="1"/>
</dbReference>
<dbReference type="OrthoDB" id="9794226at2"/>
<dbReference type="SUPFAM" id="SSF54373">
    <property type="entry name" value="FAD-linked reductases, C-terminal domain"/>
    <property type="match status" value="1"/>
</dbReference>
<evidence type="ECO:0000313" key="6">
    <source>
        <dbReference type="EMBL" id="RBP37746.1"/>
    </source>
</evidence>
<name>A0A366H856_9BACT</name>
<comment type="caution">
    <text evidence="6">The sequence shown here is derived from an EMBL/GenBank/DDBJ whole genome shotgun (WGS) entry which is preliminary data.</text>
</comment>
<evidence type="ECO:0000256" key="1">
    <source>
        <dbReference type="ARBA" id="ARBA00001974"/>
    </source>
</evidence>
<dbReference type="InterPro" id="IPR045170">
    <property type="entry name" value="MTOX"/>
</dbReference>
<organism evidence="6 7">
    <name type="scientific">Roseimicrobium gellanilyticum</name>
    <dbReference type="NCBI Taxonomy" id="748857"/>
    <lineage>
        <taxon>Bacteria</taxon>
        <taxon>Pseudomonadati</taxon>
        <taxon>Verrucomicrobiota</taxon>
        <taxon>Verrucomicrobiia</taxon>
        <taxon>Verrucomicrobiales</taxon>
        <taxon>Verrucomicrobiaceae</taxon>
        <taxon>Roseimicrobium</taxon>
    </lineage>
</organism>
<keyword evidence="3" id="KW-0274">FAD</keyword>
<protein>
    <submittedName>
        <fullName evidence="6">Sarcosine oxidase</fullName>
    </submittedName>
</protein>
<evidence type="ECO:0000256" key="3">
    <source>
        <dbReference type="ARBA" id="ARBA00022827"/>
    </source>
</evidence>
<comment type="cofactor">
    <cofactor evidence="1">
        <name>FAD</name>
        <dbReference type="ChEBI" id="CHEBI:57692"/>
    </cofactor>
</comment>
<dbReference type="PANTHER" id="PTHR10961:SF7">
    <property type="entry name" value="FAD DEPENDENT OXIDOREDUCTASE DOMAIN-CONTAINING PROTEIN"/>
    <property type="match status" value="1"/>
</dbReference>
<evidence type="ECO:0000313" key="7">
    <source>
        <dbReference type="Proteomes" id="UP000253426"/>
    </source>
</evidence>
<proteinExistence type="predicted"/>
<reference evidence="6 7" key="1">
    <citation type="submission" date="2018-06" db="EMBL/GenBank/DDBJ databases">
        <title>Genomic Encyclopedia of Type Strains, Phase IV (KMG-IV): sequencing the most valuable type-strain genomes for metagenomic binning, comparative biology and taxonomic classification.</title>
        <authorList>
            <person name="Goeker M."/>
        </authorList>
    </citation>
    <scope>NUCLEOTIDE SEQUENCE [LARGE SCALE GENOMIC DNA]</scope>
    <source>
        <strain evidence="6 7">DSM 25532</strain>
    </source>
</reference>
<dbReference type="Gene3D" id="3.30.9.10">
    <property type="entry name" value="D-Amino Acid Oxidase, subunit A, domain 2"/>
    <property type="match status" value="1"/>
</dbReference>
<dbReference type="EMBL" id="QNRR01000013">
    <property type="protein sequence ID" value="RBP37746.1"/>
    <property type="molecule type" value="Genomic_DNA"/>
</dbReference>
<dbReference type="AlphaFoldDB" id="A0A366H856"/>
<dbReference type="InterPro" id="IPR006076">
    <property type="entry name" value="FAD-dep_OxRdtase"/>
</dbReference>
<dbReference type="Pfam" id="PF01266">
    <property type="entry name" value="DAO"/>
    <property type="match status" value="1"/>
</dbReference>
<gene>
    <name evidence="6" type="ORF">DES53_113128</name>
</gene>
<dbReference type="InterPro" id="IPR036188">
    <property type="entry name" value="FAD/NAD-bd_sf"/>
</dbReference>
<dbReference type="SUPFAM" id="SSF51905">
    <property type="entry name" value="FAD/NAD(P)-binding domain"/>
    <property type="match status" value="1"/>
</dbReference>
<evidence type="ECO:0000256" key="4">
    <source>
        <dbReference type="ARBA" id="ARBA00023002"/>
    </source>
</evidence>